<dbReference type="RefSeq" id="WP_015905784.1">
    <property type="nucleotide sequence ID" value="NC_012108.1"/>
</dbReference>
<evidence type="ECO:0000313" key="2">
    <source>
        <dbReference type="Proteomes" id="UP000000442"/>
    </source>
</evidence>
<dbReference type="EMBL" id="CP001087">
    <property type="protein sequence ID" value="ACN17044.1"/>
    <property type="molecule type" value="Genomic_DNA"/>
</dbReference>
<dbReference type="STRING" id="177437.HRM2_39860"/>
<dbReference type="AlphaFoldDB" id="C0QBP2"/>
<sequence length="94" mass="11038">MAYLFLSDGGPEAEDYDSNYYYFDASDKAALTAIEEMMIHEDSQDPEIKARLCRICRESIKSNDSWNLFKRLSAWYRRFAVNFNPGYFRPTINS</sequence>
<reference evidence="1 2" key="1">
    <citation type="journal article" date="2009" name="Environ. Microbiol.">
        <title>Genome sequence of Desulfobacterium autotrophicum HRM2, a marine sulfate reducer oxidizing organic carbon completely to carbon dioxide.</title>
        <authorList>
            <person name="Strittmatter A.W."/>
            <person name="Liesegang H."/>
            <person name="Rabus R."/>
            <person name="Decker I."/>
            <person name="Amann J."/>
            <person name="Andres S."/>
            <person name="Henne A."/>
            <person name="Fricke W.F."/>
            <person name="Martinez-Arias R."/>
            <person name="Bartels D."/>
            <person name="Goesmann A."/>
            <person name="Krause L."/>
            <person name="Puehler A."/>
            <person name="Klenk H.P."/>
            <person name="Richter M."/>
            <person name="Schuler M."/>
            <person name="Gloeckner F.O."/>
            <person name="Meyerdierks A."/>
            <person name="Gottschalk G."/>
            <person name="Amann R."/>
        </authorList>
    </citation>
    <scope>NUCLEOTIDE SEQUENCE [LARGE SCALE GENOMIC DNA]</scope>
    <source>
        <strain evidence="2">ATCC 43914 / DSM 3382 / HRM2</strain>
    </source>
</reference>
<accession>C0QBP2</accession>
<dbReference type="HOGENOM" id="CLU_2381440_0_0_7"/>
<proteinExistence type="predicted"/>
<dbReference type="Proteomes" id="UP000000442">
    <property type="component" value="Chromosome"/>
</dbReference>
<evidence type="ECO:0000313" key="1">
    <source>
        <dbReference type="EMBL" id="ACN17044.1"/>
    </source>
</evidence>
<keyword evidence="2" id="KW-1185">Reference proteome</keyword>
<protein>
    <submittedName>
        <fullName evidence="1">Uncharacterized protein</fullName>
    </submittedName>
</protein>
<organism evidence="1 2">
    <name type="scientific">Desulforapulum autotrophicum (strain ATCC 43914 / DSM 3382 / VKM B-1955 / HRM2)</name>
    <name type="common">Desulfobacterium autotrophicum</name>
    <dbReference type="NCBI Taxonomy" id="177437"/>
    <lineage>
        <taxon>Bacteria</taxon>
        <taxon>Pseudomonadati</taxon>
        <taxon>Thermodesulfobacteriota</taxon>
        <taxon>Desulfobacteria</taxon>
        <taxon>Desulfobacterales</taxon>
        <taxon>Desulfobacteraceae</taxon>
        <taxon>Desulforapulum</taxon>
    </lineage>
</organism>
<dbReference type="KEGG" id="dat:HRM2_39860"/>
<name>C0QBP2_DESAH</name>
<gene>
    <name evidence="1" type="ordered locus">HRM2_39860</name>
</gene>